<feature type="region of interest" description="Disordered" evidence="2">
    <location>
        <begin position="1"/>
        <end position="20"/>
    </location>
</feature>
<feature type="compositionally biased region" description="Polar residues" evidence="2">
    <location>
        <begin position="1"/>
        <end position="10"/>
    </location>
</feature>
<feature type="domain" description="TFIIS N-terminal" evidence="3">
    <location>
        <begin position="267"/>
        <end position="345"/>
    </location>
</feature>
<reference evidence="4 5" key="1">
    <citation type="submission" date="2008-07" db="EMBL/GenBank/DDBJ databases">
        <authorList>
            <person name="El-Sayed N."/>
            <person name="Caler E."/>
            <person name="Inman J."/>
            <person name="Amedeo P."/>
            <person name="Hass B."/>
            <person name="Wortman J."/>
        </authorList>
    </citation>
    <scope>NUCLEOTIDE SEQUENCE [LARGE SCALE GENOMIC DNA]</scope>
    <source>
        <strain evidence="5">ATCC 50983 / TXsc</strain>
    </source>
</reference>
<dbReference type="EMBL" id="GG673027">
    <property type="protein sequence ID" value="EER16347.1"/>
    <property type="molecule type" value="Genomic_DNA"/>
</dbReference>
<keyword evidence="5" id="KW-1185">Reference proteome</keyword>
<feature type="region of interest" description="Disordered" evidence="2">
    <location>
        <begin position="53"/>
        <end position="113"/>
    </location>
</feature>
<dbReference type="Proteomes" id="UP000007800">
    <property type="component" value="Unassembled WGS sequence"/>
</dbReference>
<proteinExistence type="predicted"/>
<sequence>MSGTGSTSWSGLIENELPSVAATQREESVKIRRLVEEGERSWGGDESFEENLFEKVKRSKRKTPPTGSRLKRPRRNLSSAESSDGSIRNSGSRIKERKLERSEAHVGEENPQFSEECSLLDRLCDDERMPGDSVVSMEGAERLTEAWRKEKDKAAPTREVIDRLTNEGLLDERCVVGFWERQKTREEGRRGSAKDCGKTAKSSRERTELLSGRVVNKDMVNRKFMKALAKERSPSVKRRALLSVFNDPTEAAKADVVASFVHRKGIELLRDWLRDLAGERDPDIPLVEACLSSLDQLEITEDILRHTGIGRVVTIVVKRFAIASESCSLAGRALLEKWKAIVTNSRKAADSGFAVQGSIKVRMYKNDIHEVLRSAQSDIHSWEIDWEDDADLDCLMDLMVEEMTGGESGKSTPKAKDQGNLSLMALPGSEDFEDDGEEEKPEGTLNVSASTESSPKIRWKEDSELVAMVVFEKNEPLWDTVA</sequence>
<feature type="compositionally biased region" description="Basic residues" evidence="2">
    <location>
        <begin position="57"/>
        <end position="75"/>
    </location>
</feature>
<evidence type="ECO:0000256" key="2">
    <source>
        <dbReference type="SAM" id="MobiDB-lite"/>
    </source>
</evidence>
<dbReference type="RefSeq" id="XP_002784551.1">
    <property type="nucleotide sequence ID" value="XM_002784505.1"/>
</dbReference>
<feature type="compositionally biased region" description="Polar residues" evidence="2">
    <location>
        <begin position="76"/>
        <end position="92"/>
    </location>
</feature>
<accession>C5KGS9</accession>
<evidence type="ECO:0000313" key="4">
    <source>
        <dbReference type="EMBL" id="EER16347.1"/>
    </source>
</evidence>
<organism evidence="5">
    <name type="scientific">Perkinsus marinus (strain ATCC 50983 / TXsc)</name>
    <dbReference type="NCBI Taxonomy" id="423536"/>
    <lineage>
        <taxon>Eukaryota</taxon>
        <taxon>Sar</taxon>
        <taxon>Alveolata</taxon>
        <taxon>Perkinsozoa</taxon>
        <taxon>Perkinsea</taxon>
        <taxon>Perkinsida</taxon>
        <taxon>Perkinsidae</taxon>
        <taxon>Perkinsus</taxon>
    </lineage>
</organism>
<dbReference type="Gene3D" id="1.20.930.10">
    <property type="entry name" value="Conserved domain common to transcription factors TFIIS, elongin A, CRSP70"/>
    <property type="match status" value="1"/>
</dbReference>
<dbReference type="PROSITE" id="PS51319">
    <property type="entry name" value="TFIIS_N"/>
    <property type="match status" value="1"/>
</dbReference>
<dbReference type="GeneID" id="9063404"/>
<feature type="compositionally biased region" description="Acidic residues" evidence="2">
    <location>
        <begin position="430"/>
        <end position="440"/>
    </location>
</feature>
<dbReference type="InterPro" id="IPR035441">
    <property type="entry name" value="TFIIS/LEDGF_dom_sf"/>
</dbReference>
<evidence type="ECO:0000259" key="3">
    <source>
        <dbReference type="PROSITE" id="PS51319"/>
    </source>
</evidence>
<dbReference type="AlphaFoldDB" id="C5KGS9"/>
<dbReference type="GO" id="GO:0005634">
    <property type="term" value="C:nucleus"/>
    <property type="evidence" value="ECO:0007669"/>
    <property type="project" value="UniProtKB-SubCell"/>
</dbReference>
<evidence type="ECO:0000313" key="5">
    <source>
        <dbReference type="Proteomes" id="UP000007800"/>
    </source>
</evidence>
<dbReference type="OrthoDB" id="434913at2759"/>
<feature type="compositionally biased region" description="Basic and acidic residues" evidence="2">
    <location>
        <begin position="93"/>
        <end position="108"/>
    </location>
</feature>
<keyword evidence="1" id="KW-0539">Nucleus</keyword>
<evidence type="ECO:0000256" key="1">
    <source>
        <dbReference type="PROSITE-ProRule" id="PRU00649"/>
    </source>
</evidence>
<protein>
    <recommendedName>
        <fullName evidence="3">TFIIS N-terminal domain-containing protein</fullName>
    </recommendedName>
</protein>
<feature type="region of interest" description="Disordered" evidence="2">
    <location>
        <begin position="404"/>
        <end position="458"/>
    </location>
</feature>
<name>C5KGS9_PERM5</name>
<gene>
    <name evidence="4" type="ORF">Pmar_PMAR029479</name>
</gene>
<dbReference type="OMA" id="NRKFMKA"/>
<feature type="compositionally biased region" description="Polar residues" evidence="2">
    <location>
        <begin position="445"/>
        <end position="454"/>
    </location>
</feature>
<dbReference type="InterPro" id="IPR017923">
    <property type="entry name" value="TFIIS_N"/>
</dbReference>
<comment type="subcellular location">
    <subcellularLocation>
        <location evidence="1">Nucleus</location>
    </subcellularLocation>
</comment>
<dbReference type="SUPFAM" id="SSF47676">
    <property type="entry name" value="Conserved domain common to transcription factors TFIIS, elongin A, CRSP70"/>
    <property type="match status" value="1"/>
</dbReference>
<dbReference type="InParanoid" id="C5KGS9"/>